<dbReference type="EC" id="2.4.-.-" evidence="2"/>
<dbReference type="CDD" id="cd00761">
    <property type="entry name" value="Glyco_tranf_GTA_type"/>
    <property type="match status" value="1"/>
</dbReference>
<reference evidence="3" key="1">
    <citation type="journal article" date="2019" name="Int. J. Syst. Evol. Microbiol.">
        <title>The Global Catalogue of Microorganisms (GCM) 10K type strain sequencing project: providing services to taxonomists for standard genome sequencing and annotation.</title>
        <authorList>
            <consortium name="The Broad Institute Genomics Platform"/>
            <consortium name="The Broad Institute Genome Sequencing Center for Infectious Disease"/>
            <person name="Wu L."/>
            <person name="Ma J."/>
        </authorList>
    </citation>
    <scope>NUCLEOTIDE SEQUENCE [LARGE SCALE GENOMIC DNA]</scope>
    <source>
        <strain evidence="3">KCTC 52449</strain>
    </source>
</reference>
<dbReference type="Pfam" id="PF00535">
    <property type="entry name" value="Glycos_transf_2"/>
    <property type="match status" value="1"/>
</dbReference>
<proteinExistence type="predicted"/>
<dbReference type="EMBL" id="JBHRSX010000013">
    <property type="protein sequence ID" value="MFC3201285.1"/>
    <property type="molecule type" value="Genomic_DNA"/>
</dbReference>
<dbReference type="GO" id="GO:0016757">
    <property type="term" value="F:glycosyltransferase activity"/>
    <property type="evidence" value="ECO:0007669"/>
    <property type="project" value="UniProtKB-KW"/>
</dbReference>
<evidence type="ECO:0000259" key="1">
    <source>
        <dbReference type="Pfam" id="PF00535"/>
    </source>
</evidence>
<evidence type="ECO:0000313" key="2">
    <source>
        <dbReference type="EMBL" id="MFC3201285.1"/>
    </source>
</evidence>
<dbReference type="InterPro" id="IPR001173">
    <property type="entry name" value="Glyco_trans_2-like"/>
</dbReference>
<dbReference type="InterPro" id="IPR050834">
    <property type="entry name" value="Glycosyltransf_2"/>
</dbReference>
<feature type="domain" description="Glycosyltransferase 2-like" evidence="1">
    <location>
        <begin position="7"/>
        <end position="133"/>
    </location>
</feature>
<protein>
    <submittedName>
        <fullName evidence="2">Glycosyltransferase</fullName>
        <ecNumber evidence="2">2.4.-.-</ecNumber>
    </submittedName>
</protein>
<accession>A0ABV7JT43</accession>
<organism evidence="2 3">
    <name type="scientific">Alteromonas oceani</name>
    <dbReference type="NCBI Taxonomy" id="2071609"/>
    <lineage>
        <taxon>Bacteria</taxon>
        <taxon>Pseudomonadati</taxon>
        <taxon>Pseudomonadota</taxon>
        <taxon>Gammaproteobacteria</taxon>
        <taxon>Alteromonadales</taxon>
        <taxon>Alteromonadaceae</taxon>
        <taxon>Alteromonas/Salinimonas group</taxon>
        <taxon>Alteromonas</taxon>
    </lineage>
</organism>
<dbReference type="PANTHER" id="PTHR43685:SF11">
    <property type="entry name" value="GLYCOSYLTRANSFERASE TAGX-RELATED"/>
    <property type="match status" value="1"/>
</dbReference>
<name>A0ABV7JT43_9ALTE</name>
<sequence>MDIPLVTIVVPIYNVEKYLHSCLESIFSINSNQFEVILIDDGSTDNSGEIAALFAEKYADISRFIRQTNAGISASRNRGVELASGEWIIFIDSDDLIAPKGMKAVFDALQEFDGDVLAFDWCKYVNGSGKLVEKSVRKNPLISAGIVDGQKYMSEQVESGILNFVTVWDKAYRRKTLLDNAVQFIPGRMHEDVAFTFQLFLHNIKVKYLDVLVVFYRINREGSIMTDYNRGKYRHVLSNVEFLLNEFSRQQVTEILFYDYLVFLAGTVSKGGVTVPIKLIFRLFWTPVSMKKRLVLLALVARNPLMQLRKMRELLYLPNLKFSSRAD</sequence>
<evidence type="ECO:0000313" key="3">
    <source>
        <dbReference type="Proteomes" id="UP001595477"/>
    </source>
</evidence>
<keyword evidence="3" id="KW-1185">Reference proteome</keyword>
<dbReference type="InterPro" id="IPR029044">
    <property type="entry name" value="Nucleotide-diphossugar_trans"/>
</dbReference>
<dbReference type="Proteomes" id="UP001595477">
    <property type="component" value="Unassembled WGS sequence"/>
</dbReference>
<dbReference type="SUPFAM" id="SSF53448">
    <property type="entry name" value="Nucleotide-diphospho-sugar transferases"/>
    <property type="match status" value="1"/>
</dbReference>
<comment type="caution">
    <text evidence="2">The sequence shown here is derived from an EMBL/GenBank/DDBJ whole genome shotgun (WGS) entry which is preliminary data.</text>
</comment>
<dbReference type="Gene3D" id="3.90.550.10">
    <property type="entry name" value="Spore Coat Polysaccharide Biosynthesis Protein SpsA, Chain A"/>
    <property type="match status" value="1"/>
</dbReference>
<dbReference type="RefSeq" id="WP_123325125.1">
    <property type="nucleotide sequence ID" value="NZ_JBHRSX010000013.1"/>
</dbReference>
<keyword evidence="2" id="KW-0328">Glycosyltransferase</keyword>
<gene>
    <name evidence="2" type="ORF">ACFOEW_05590</name>
</gene>
<dbReference type="PANTHER" id="PTHR43685">
    <property type="entry name" value="GLYCOSYLTRANSFERASE"/>
    <property type="match status" value="1"/>
</dbReference>
<keyword evidence="2" id="KW-0808">Transferase</keyword>